<evidence type="ECO:0000313" key="2">
    <source>
        <dbReference type="Proteomes" id="UP000184300"/>
    </source>
</evidence>
<accession>A0A1L9VAC4</accession>
<organism evidence="1 2">
    <name type="scientific">Aspergillus glaucus CBS 516.65</name>
    <dbReference type="NCBI Taxonomy" id="1160497"/>
    <lineage>
        <taxon>Eukaryota</taxon>
        <taxon>Fungi</taxon>
        <taxon>Dikarya</taxon>
        <taxon>Ascomycota</taxon>
        <taxon>Pezizomycotina</taxon>
        <taxon>Eurotiomycetes</taxon>
        <taxon>Eurotiomycetidae</taxon>
        <taxon>Eurotiales</taxon>
        <taxon>Aspergillaceae</taxon>
        <taxon>Aspergillus</taxon>
        <taxon>Aspergillus subgen. Aspergillus</taxon>
    </lineage>
</organism>
<dbReference type="RefSeq" id="XP_022397523.1">
    <property type="nucleotide sequence ID" value="XM_022550250.1"/>
</dbReference>
<dbReference type="EMBL" id="KV878909">
    <property type="protein sequence ID" value="OJJ80825.1"/>
    <property type="molecule type" value="Genomic_DNA"/>
</dbReference>
<sequence>MSCCALIHTMAKWRCDVHLDLWPLGPCLRALQPSKPCMVHLADSGSTSLHRRPGSAGMEDDESWKGSRRRCPGVCEPVHSVYEHLLFPLISCISCSLFLLLPDYSYSYSAVKNVCLFVKVCATGGGESGDRRFSKSPNSPRFRLLIHFQLFFHSIVLLIFKPPRGSPSPPECRSLS</sequence>
<proteinExistence type="predicted"/>
<dbReference type="VEuPathDB" id="FungiDB:ASPGLDRAFT_841347"/>
<dbReference type="Proteomes" id="UP000184300">
    <property type="component" value="Unassembled WGS sequence"/>
</dbReference>
<name>A0A1L9VAC4_ASPGL</name>
<dbReference type="AlphaFoldDB" id="A0A1L9VAC4"/>
<keyword evidence="2" id="KW-1185">Reference proteome</keyword>
<dbReference type="GeneID" id="34466510"/>
<protein>
    <submittedName>
        <fullName evidence="1">Uncharacterized protein</fullName>
    </submittedName>
</protein>
<gene>
    <name evidence="1" type="ORF">ASPGLDRAFT_841347</name>
</gene>
<evidence type="ECO:0000313" key="1">
    <source>
        <dbReference type="EMBL" id="OJJ80825.1"/>
    </source>
</evidence>
<reference evidence="2" key="1">
    <citation type="journal article" date="2017" name="Genome Biol.">
        <title>Comparative genomics reveals high biological diversity and specific adaptations in the industrially and medically important fungal genus Aspergillus.</title>
        <authorList>
            <person name="de Vries R.P."/>
            <person name="Riley R."/>
            <person name="Wiebenga A."/>
            <person name="Aguilar-Osorio G."/>
            <person name="Amillis S."/>
            <person name="Uchima C.A."/>
            <person name="Anderluh G."/>
            <person name="Asadollahi M."/>
            <person name="Askin M."/>
            <person name="Barry K."/>
            <person name="Battaglia E."/>
            <person name="Bayram O."/>
            <person name="Benocci T."/>
            <person name="Braus-Stromeyer S.A."/>
            <person name="Caldana C."/>
            <person name="Canovas D."/>
            <person name="Cerqueira G.C."/>
            <person name="Chen F."/>
            <person name="Chen W."/>
            <person name="Choi C."/>
            <person name="Clum A."/>
            <person name="Dos Santos R.A."/>
            <person name="Damasio A.R."/>
            <person name="Diallinas G."/>
            <person name="Emri T."/>
            <person name="Fekete E."/>
            <person name="Flipphi M."/>
            <person name="Freyberg S."/>
            <person name="Gallo A."/>
            <person name="Gournas C."/>
            <person name="Habgood R."/>
            <person name="Hainaut M."/>
            <person name="Harispe M.L."/>
            <person name="Henrissat B."/>
            <person name="Hilden K.S."/>
            <person name="Hope R."/>
            <person name="Hossain A."/>
            <person name="Karabika E."/>
            <person name="Karaffa L."/>
            <person name="Karanyi Z."/>
            <person name="Krasevec N."/>
            <person name="Kuo A."/>
            <person name="Kusch H."/>
            <person name="LaButti K."/>
            <person name="Lagendijk E.L."/>
            <person name="Lapidus A."/>
            <person name="Levasseur A."/>
            <person name="Lindquist E."/>
            <person name="Lipzen A."/>
            <person name="Logrieco A.F."/>
            <person name="MacCabe A."/>
            <person name="Maekelae M.R."/>
            <person name="Malavazi I."/>
            <person name="Melin P."/>
            <person name="Meyer V."/>
            <person name="Mielnichuk N."/>
            <person name="Miskei M."/>
            <person name="Molnar A.P."/>
            <person name="Mule G."/>
            <person name="Ngan C.Y."/>
            <person name="Orejas M."/>
            <person name="Orosz E."/>
            <person name="Ouedraogo J.P."/>
            <person name="Overkamp K.M."/>
            <person name="Park H.-S."/>
            <person name="Perrone G."/>
            <person name="Piumi F."/>
            <person name="Punt P.J."/>
            <person name="Ram A.F."/>
            <person name="Ramon A."/>
            <person name="Rauscher S."/>
            <person name="Record E."/>
            <person name="Riano-Pachon D.M."/>
            <person name="Robert V."/>
            <person name="Roehrig J."/>
            <person name="Ruller R."/>
            <person name="Salamov A."/>
            <person name="Salih N.S."/>
            <person name="Samson R.A."/>
            <person name="Sandor E."/>
            <person name="Sanguinetti M."/>
            <person name="Schuetze T."/>
            <person name="Sepcic K."/>
            <person name="Shelest E."/>
            <person name="Sherlock G."/>
            <person name="Sophianopoulou V."/>
            <person name="Squina F.M."/>
            <person name="Sun H."/>
            <person name="Susca A."/>
            <person name="Todd R.B."/>
            <person name="Tsang A."/>
            <person name="Unkles S.E."/>
            <person name="van de Wiele N."/>
            <person name="van Rossen-Uffink D."/>
            <person name="Oliveira J.V."/>
            <person name="Vesth T.C."/>
            <person name="Visser J."/>
            <person name="Yu J.-H."/>
            <person name="Zhou M."/>
            <person name="Andersen M.R."/>
            <person name="Archer D.B."/>
            <person name="Baker S.E."/>
            <person name="Benoit I."/>
            <person name="Brakhage A.A."/>
            <person name="Braus G.H."/>
            <person name="Fischer R."/>
            <person name="Frisvad J.C."/>
            <person name="Goldman G.H."/>
            <person name="Houbraken J."/>
            <person name="Oakley B."/>
            <person name="Pocsi I."/>
            <person name="Scazzocchio C."/>
            <person name="Seiboth B."/>
            <person name="vanKuyk P.A."/>
            <person name="Wortman J."/>
            <person name="Dyer P.S."/>
            <person name="Grigoriev I.V."/>
        </authorList>
    </citation>
    <scope>NUCLEOTIDE SEQUENCE [LARGE SCALE GENOMIC DNA]</scope>
    <source>
        <strain evidence="2">CBS 516.65</strain>
    </source>
</reference>